<sequence>VRSLNRNLQLPYSVALQRVLATRYSPQHADDTAVEFADPTLHFSKVLDTRQWELLRGMDLVYRFCHFSVRHIFPDTGARRDHFIEAAERGQEARLQTGEAKLARAMII</sequence>
<feature type="non-terminal residue" evidence="1">
    <location>
        <position position="108"/>
    </location>
</feature>
<organism evidence="1 2">
    <name type="scientific">Datura stramonium</name>
    <name type="common">Jimsonweed</name>
    <name type="synonym">Common thornapple</name>
    <dbReference type="NCBI Taxonomy" id="4076"/>
    <lineage>
        <taxon>Eukaryota</taxon>
        <taxon>Viridiplantae</taxon>
        <taxon>Streptophyta</taxon>
        <taxon>Embryophyta</taxon>
        <taxon>Tracheophyta</taxon>
        <taxon>Spermatophyta</taxon>
        <taxon>Magnoliopsida</taxon>
        <taxon>eudicotyledons</taxon>
        <taxon>Gunneridae</taxon>
        <taxon>Pentapetalae</taxon>
        <taxon>asterids</taxon>
        <taxon>lamiids</taxon>
        <taxon>Solanales</taxon>
        <taxon>Solanaceae</taxon>
        <taxon>Solanoideae</taxon>
        <taxon>Datureae</taxon>
        <taxon>Datura</taxon>
    </lineage>
</organism>
<evidence type="ECO:0000313" key="1">
    <source>
        <dbReference type="EMBL" id="MCD7465424.1"/>
    </source>
</evidence>
<keyword evidence="2" id="KW-1185">Reference proteome</keyword>
<proteinExistence type="predicted"/>
<gene>
    <name evidence="1" type="ORF">HAX54_001270</name>
</gene>
<evidence type="ECO:0000313" key="2">
    <source>
        <dbReference type="Proteomes" id="UP000823775"/>
    </source>
</evidence>
<comment type="caution">
    <text evidence="1">The sequence shown here is derived from an EMBL/GenBank/DDBJ whole genome shotgun (WGS) entry which is preliminary data.</text>
</comment>
<protein>
    <submittedName>
        <fullName evidence="1">Uncharacterized protein</fullName>
    </submittedName>
</protein>
<dbReference type="EMBL" id="JACEIK010001049">
    <property type="protein sequence ID" value="MCD7465424.1"/>
    <property type="molecule type" value="Genomic_DNA"/>
</dbReference>
<accession>A0ABS8T352</accession>
<reference evidence="1 2" key="1">
    <citation type="journal article" date="2021" name="BMC Genomics">
        <title>Datura genome reveals duplications of psychoactive alkaloid biosynthetic genes and high mutation rate following tissue culture.</title>
        <authorList>
            <person name="Rajewski A."/>
            <person name="Carter-House D."/>
            <person name="Stajich J."/>
            <person name="Litt A."/>
        </authorList>
    </citation>
    <scope>NUCLEOTIDE SEQUENCE [LARGE SCALE GENOMIC DNA]</scope>
    <source>
        <strain evidence="1">AR-01</strain>
    </source>
</reference>
<name>A0ABS8T352_DATST</name>
<feature type="non-terminal residue" evidence="1">
    <location>
        <position position="1"/>
    </location>
</feature>
<dbReference type="Proteomes" id="UP000823775">
    <property type="component" value="Unassembled WGS sequence"/>
</dbReference>